<evidence type="ECO:0000313" key="8">
    <source>
        <dbReference type="Proteomes" id="UP000319732"/>
    </source>
</evidence>
<dbReference type="PANTHER" id="PTHR43133:SF63">
    <property type="entry name" value="RNA POLYMERASE SIGMA FACTOR FECI-RELATED"/>
    <property type="match status" value="1"/>
</dbReference>
<name>A0A545SSQ9_9GAMM</name>
<evidence type="ECO:0000256" key="3">
    <source>
        <dbReference type="ARBA" id="ARBA00023082"/>
    </source>
</evidence>
<dbReference type="InterPro" id="IPR007627">
    <property type="entry name" value="RNA_pol_sigma70_r2"/>
</dbReference>
<sequence length="161" mass="18648">MRKLVAQYRGALLSFFNRREQSPWDAEELTQEVFCKILKSSHEPVDPYPESYLYTVAWSVLKDKSRRDRVRLRNQHVSFDEAYAKGDQVSPELTLSSDQLYARFLQALDSMSPSVRTVFVLNRYEGLSYSQIAKRCGISVSAVEKHMMKALVQLKHLTQDP</sequence>
<keyword evidence="4" id="KW-0804">Transcription</keyword>
<protein>
    <submittedName>
        <fullName evidence="7">RNA polymerase sigma factor</fullName>
    </submittedName>
</protein>
<dbReference type="Gene3D" id="1.10.1740.10">
    <property type="match status" value="1"/>
</dbReference>
<dbReference type="SUPFAM" id="SSF88659">
    <property type="entry name" value="Sigma3 and sigma4 domains of RNA polymerase sigma factors"/>
    <property type="match status" value="1"/>
</dbReference>
<gene>
    <name evidence="7" type="ORF">FKG94_24520</name>
</gene>
<evidence type="ECO:0000256" key="2">
    <source>
        <dbReference type="ARBA" id="ARBA00023015"/>
    </source>
</evidence>
<evidence type="ECO:0000313" key="7">
    <source>
        <dbReference type="EMBL" id="TQV68002.1"/>
    </source>
</evidence>
<dbReference type="Gene3D" id="1.10.10.10">
    <property type="entry name" value="Winged helix-like DNA-binding domain superfamily/Winged helix DNA-binding domain"/>
    <property type="match status" value="1"/>
</dbReference>
<dbReference type="CDD" id="cd06171">
    <property type="entry name" value="Sigma70_r4"/>
    <property type="match status" value="1"/>
</dbReference>
<dbReference type="InterPro" id="IPR039425">
    <property type="entry name" value="RNA_pol_sigma-70-like"/>
</dbReference>
<reference evidence="7 8" key="1">
    <citation type="submission" date="2019-06" db="EMBL/GenBank/DDBJ databases">
        <title>Whole genome sequence for Cellvibrionaceae sp. R142.</title>
        <authorList>
            <person name="Wang G."/>
        </authorList>
    </citation>
    <scope>NUCLEOTIDE SEQUENCE [LARGE SCALE GENOMIC DNA]</scope>
    <source>
        <strain evidence="7 8">R142</strain>
    </source>
</reference>
<dbReference type="Pfam" id="PF08281">
    <property type="entry name" value="Sigma70_r4_2"/>
    <property type="match status" value="1"/>
</dbReference>
<evidence type="ECO:0000259" key="6">
    <source>
        <dbReference type="Pfam" id="PF08281"/>
    </source>
</evidence>
<dbReference type="InterPro" id="IPR013249">
    <property type="entry name" value="RNA_pol_sigma70_r4_t2"/>
</dbReference>
<proteinExistence type="inferred from homology"/>
<comment type="similarity">
    <text evidence="1">Belongs to the sigma-70 factor family. ECF subfamily.</text>
</comment>
<organism evidence="7 8">
    <name type="scientific">Exilibacterium tricleocarpae</name>
    <dbReference type="NCBI Taxonomy" id="2591008"/>
    <lineage>
        <taxon>Bacteria</taxon>
        <taxon>Pseudomonadati</taxon>
        <taxon>Pseudomonadota</taxon>
        <taxon>Gammaproteobacteria</taxon>
        <taxon>Cellvibrionales</taxon>
        <taxon>Cellvibrionaceae</taxon>
        <taxon>Exilibacterium</taxon>
    </lineage>
</organism>
<dbReference type="GO" id="GO:0003677">
    <property type="term" value="F:DNA binding"/>
    <property type="evidence" value="ECO:0007669"/>
    <property type="project" value="InterPro"/>
</dbReference>
<dbReference type="InterPro" id="IPR013324">
    <property type="entry name" value="RNA_pol_sigma_r3/r4-like"/>
</dbReference>
<dbReference type="GO" id="GO:0006352">
    <property type="term" value="P:DNA-templated transcription initiation"/>
    <property type="evidence" value="ECO:0007669"/>
    <property type="project" value="InterPro"/>
</dbReference>
<dbReference type="InterPro" id="IPR014284">
    <property type="entry name" value="RNA_pol_sigma-70_dom"/>
</dbReference>
<comment type="caution">
    <text evidence="7">The sequence shown here is derived from an EMBL/GenBank/DDBJ whole genome shotgun (WGS) entry which is preliminary data.</text>
</comment>
<keyword evidence="2" id="KW-0805">Transcription regulation</keyword>
<dbReference type="GO" id="GO:0016987">
    <property type="term" value="F:sigma factor activity"/>
    <property type="evidence" value="ECO:0007669"/>
    <property type="project" value="UniProtKB-KW"/>
</dbReference>
<dbReference type="Proteomes" id="UP000319732">
    <property type="component" value="Unassembled WGS sequence"/>
</dbReference>
<dbReference type="AlphaFoldDB" id="A0A545SSQ9"/>
<dbReference type="OrthoDB" id="9797134at2"/>
<dbReference type="InterPro" id="IPR013325">
    <property type="entry name" value="RNA_pol_sigma_r2"/>
</dbReference>
<dbReference type="NCBIfam" id="TIGR02937">
    <property type="entry name" value="sigma70-ECF"/>
    <property type="match status" value="1"/>
</dbReference>
<accession>A0A545SSQ9</accession>
<keyword evidence="3" id="KW-0731">Sigma factor</keyword>
<keyword evidence="8" id="KW-1185">Reference proteome</keyword>
<evidence type="ECO:0000256" key="1">
    <source>
        <dbReference type="ARBA" id="ARBA00010641"/>
    </source>
</evidence>
<feature type="domain" description="RNA polymerase sigma factor 70 region 4 type 2" evidence="6">
    <location>
        <begin position="103"/>
        <end position="154"/>
    </location>
</feature>
<dbReference type="SUPFAM" id="SSF88946">
    <property type="entry name" value="Sigma2 domain of RNA polymerase sigma factors"/>
    <property type="match status" value="1"/>
</dbReference>
<dbReference type="RefSeq" id="WP_142929596.1">
    <property type="nucleotide sequence ID" value="NZ_ML660108.1"/>
</dbReference>
<feature type="domain" description="RNA polymerase sigma-70 region 2" evidence="5">
    <location>
        <begin position="4"/>
        <end position="69"/>
    </location>
</feature>
<dbReference type="InterPro" id="IPR036388">
    <property type="entry name" value="WH-like_DNA-bd_sf"/>
</dbReference>
<dbReference type="PANTHER" id="PTHR43133">
    <property type="entry name" value="RNA POLYMERASE ECF-TYPE SIGMA FACTO"/>
    <property type="match status" value="1"/>
</dbReference>
<evidence type="ECO:0000256" key="4">
    <source>
        <dbReference type="ARBA" id="ARBA00023163"/>
    </source>
</evidence>
<dbReference type="EMBL" id="VHSG01000032">
    <property type="protein sequence ID" value="TQV68002.1"/>
    <property type="molecule type" value="Genomic_DNA"/>
</dbReference>
<dbReference type="Pfam" id="PF04542">
    <property type="entry name" value="Sigma70_r2"/>
    <property type="match status" value="1"/>
</dbReference>
<evidence type="ECO:0000259" key="5">
    <source>
        <dbReference type="Pfam" id="PF04542"/>
    </source>
</evidence>